<keyword evidence="3 4" id="KW-0949">S-adenosyl-L-methionine</keyword>
<dbReference type="PROSITE" id="PS01184">
    <property type="entry name" value="UBIE_2"/>
    <property type="match status" value="1"/>
</dbReference>
<dbReference type="InterPro" id="IPR029063">
    <property type="entry name" value="SAM-dependent_MTases_sf"/>
</dbReference>
<dbReference type="GO" id="GO:0009234">
    <property type="term" value="P:menaquinone biosynthetic process"/>
    <property type="evidence" value="ECO:0007669"/>
    <property type="project" value="UniProtKB-UniRule"/>
</dbReference>
<feature type="binding site" evidence="4">
    <location>
        <position position="79"/>
    </location>
    <ligand>
        <name>S-adenosyl-L-methionine</name>
        <dbReference type="ChEBI" id="CHEBI:59789"/>
    </ligand>
</feature>
<dbReference type="NCBIfam" id="NF001244">
    <property type="entry name" value="PRK00216.1-5"/>
    <property type="match status" value="1"/>
</dbReference>
<comment type="pathway">
    <text evidence="4">Quinol/quinone metabolism; menaquinone biosynthesis; menaquinol from 1,4-dihydroxy-2-naphthoate: step 2/2.</text>
</comment>
<dbReference type="GO" id="GO:0043770">
    <property type="term" value="F:demethylmenaquinone methyltransferase activity"/>
    <property type="evidence" value="ECO:0007669"/>
    <property type="project" value="UniProtKB-UniRule"/>
</dbReference>
<organism evidence="5 6">
    <name type="scientific">Candidatus Lactobacillus pullistercoris</name>
    <dbReference type="NCBI Taxonomy" id="2838636"/>
    <lineage>
        <taxon>Bacteria</taxon>
        <taxon>Bacillati</taxon>
        <taxon>Bacillota</taxon>
        <taxon>Bacilli</taxon>
        <taxon>Lactobacillales</taxon>
        <taxon>Lactobacillaceae</taxon>
        <taxon>Lactobacillus</taxon>
    </lineage>
</organism>
<name>A0A9E2KR65_9LACO</name>
<protein>
    <recommendedName>
        <fullName evidence="4">Demethylmenaquinone methyltransferase</fullName>
        <ecNumber evidence="4">2.1.1.163</ecNumber>
    </recommendedName>
</protein>
<dbReference type="HAMAP" id="MF_01813">
    <property type="entry name" value="MenG_UbiE_methyltr"/>
    <property type="match status" value="1"/>
</dbReference>
<dbReference type="Proteomes" id="UP000823844">
    <property type="component" value="Unassembled WGS sequence"/>
</dbReference>
<comment type="similarity">
    <text evidence="4">Belongs to the class I-like SAM-binding methyltransferase superfamily. MenG/UbiE family.</text>
</comment>
<dbReference type="InterPro" id="IPR004033">
    <property type="entry name" value="UbiE/COQ5_MeTrFase"/>
</dbReference>
<evidence type="ECO:0000256" key="3">
    <source>
        <dbReference type="ARBA" id="ARBA00022691"/>
    </source>
</evidence>
<dbReference type="PROSITE" id="PS51608">
    <property type="entry name" value="SAM_MT_UBIE"/>
    <property type="match status" value="1"/>
</dbReference>
<dbReference type="EC" id="2.1.1.163" evidence="4"/>
<dbReference type="NCBIfam" id="TIGR01934">
    <property type="entry name" value="MenG_MenH_UbiE"/>
    <property type="match status" value="1"/>
</dbReference>
<gene>
    <name evidence="5" type="primary">ubiE</name>
    <name evidence="4" type="synonym">menG</name>
    <name evidence="5" type="ORF">H9806_02390</name>
</gene>
<dbReference type="PROSITE" id="PS01183">
    <property type="entry name" value="UBIE_1"/>
    <property type="match status" value="1"/>
</dbReference>
<dbReference type="Pfam" id="PF01209">
    <property type="entry name" value="Ubie_methyltran"/>
    <property type="match status" value="1"/>
</dbReference>
<evidence type="ECO:0000256" key="2">
    <source>
        <dbReference type="ARBA" id="ARBA00022679"/>
    </source>
</evidence>
<dbReference type="PANTHER" id="PTHR43591">
    <property type="entry name" value="METHYLTRANSFERASE"/>
    <property type="match status" value="1"/>
</dbReference>
<comment type="caution">
    <text evidence="5">The sequence shown here is derived from an EMBL/GenBank/DDBJ whole genome shotgun (WGS) entry which is preliminary data.</text>
</comment>
<dbReference type="SUPFAM" id="SSF53335">
    <property type="entry name" value="S-adenosyl-L-methionine-dependent methyltransferases"/>
    <property type="match status" value="1"/>
</dbReference>
<comment type="function">
    <text evidence="4">Methyltransferase required for the conversion of demethylmenaquinol (DMKH2) to menaquinol (MKH2).</text>
</comment>
<feature type="binding site" evidence="4">
    <location>
        <begin position="107"/>
        <end position="108"/>
    </location>
    <ligand>
        <name>S-adenosyl-L-methionine</name>
        <dbReference type="ChEBI" id="CHEBI:59789"/>
    </ligand>
</feature>
<dbReference type="EMBL" id="JAHLFT010000030">
    <property type="protein sequence ID" value="MBU3827992.1"/>
    <property type="molecule type" value="Genomic_DNA"/>
</dbReference>
<evidence type="ECO:0000256" key="1">
    <source>
        <dbReference type="ARBA" id="ARBA00022603"/>
    </source>
</evidence>
<keyword evidence="4" id="KW-0474">Menaquinone biosynthesis</keyword>
<reference evidence="5" key="1">
    <citation type="journal article" date="2021" name="PeerJ">
        <title>Extensive microbial diversity within the chicken gut microbiome revealed by metagenomics and culture.</title>
        <authorList>
            <person name="Gilroy R."/>
            <person name="Ravi A."/>
            <person name="Getino M."/>
            <person name="Pursley I."/>
            <person name="Horton D.L."/>
            <person name="Alikhan N.F."/>
            <person name="Baker D."/>
            <person name="Gharbi K."/>
            <person name="Hall N."/>
            <person name="Watson M."/>
            <person name="Adriaenssens E.M."/>
            <person name="Foster-Nyarko E."/>
            <person name="Jarju S."/>
            <person name="Secka A."/>
            <person name="Antonio M."/>
            <person name="Oren A."/>
            <person name="Chaudhuri R.R."/>
            <person name="La Ragione R."/>
            <person name="Hildebrand F."/>
            <person name="Pallen M.J."/>
        </authorList>
    </citation>
    <scope>NUCLEOTIDE SEQUENCE</scope>
    <source>
        <strain evidence="5">F6-686</strain>
    </source>
</reference>
<dbReference type="AlphaFoldDB" id="A0A9E2KR65"/>
<evidence type="ECO:0000256" key="4">
    <source>
        <dbReference type="HAMAP-Rule" id="MF_01813"/>
    </source>
</evidence>
<evidence type="ECO:0000313" key="6">
    <source>
        <dbReference type="Proteomes" id="UP000823844"/>
    </source>
</evidence>
<keyword evidence="2 4" id="KW-0808">Transferase</keyword>
<proteinExistence type="inferred from homology"/>
<comment type="catalytic activity">
    <reaction evidence="4">
        <text>a 2-demethylmenaquinol + S-adenosyl-L-methionine = a menaquinol + S-adenosyl-L-homocysteine + H(+)</text>
        <dbReference type="Rhea" id="RHEA:42640"/>
        <dbReference type="Rhea" id="RHEA-COMP:9539"/>
        <dbReference type="Rhea" id="RHEA-COMP:9563"/>
        <dbReference type="ChEBI" id="CHEBI:15378"/>
        <dbReference type="ChEBI" id="CHEBI:18151"/>
        <dbReference type="ChEBI" id="CHEBI:55437"/>
        <dbReference type="ChEBI" id="CHEBI:57856"/>
        <dbReference type="ChEBI" id="CHEBI:59789"/>
        <dbReference type="EC" id="2.1.1.163"/>
    </reaction>
</comment>
<evidence type="ECO:0000313" key="5">
    <source>
        <dbReference type="EMBL" id="MBU3827992.1"/>
    </source>
</evidence>
<keyword evidence="1 4" id="KW-0489">Methyltransferase</keyword>
<dbReference type="GO" id="GO:0032259">
    <property type="term" value="P:methylation"/>
    <property type="evidence" value="ECO:0007669"/>
    <property type="project" value="UniProtKB-KW"/>
</dbReference>
<dbReference type="Gene3D" id="3.40.50.150">
    <property type="entry name" value="Vaccinia Virus protein VP39"/>
    <property type="match status" value="1"/>
</dbReference>
<feature type="binding site" evidence="4">
    <location>
        <position position="61"/>
    </location>
    <ligand>
        <name>S-adenosyl-L-methionine</name>
        <dbReference type="ChEBI" id="CHEBI:59789"/>
    </ligand>
</feature>
<dbReference type="PANTHER" id="PTHR43591:SF24">
    <property type="entry name" value="2-METHOXY-6-POLYPRENYL-1,4-BENZOQUINOL METHYLASE, MITOCHONDRIAL"/>
    <property type="match status" value="1"/>
</dbReference>
<comment type="caution">
    <text evidence="4">Lacks conserved residue(s) required for the propagation of feature annotation.</text>
</comment>
<dbReference type="CDD" id="cd02440">
    <property type="entry name" value="AdoMet_MTases"/>
    <property type="match status" value="1"/>
</dbReference>
<accession>A0A9E2KR65</accession>
<reference evidence="5" key="2">
    <citation type="submission" date="2021-04" db="EMBL/GenBank/DDBJ databases">
        <authorList>
            <person name="Gilroy R."/>
        </authorList>
    </citation>
    <scope>NUCLEOTIDE SEQUENCE</scope>
    <source>
        <strain evidence="5">F6-686</strain>
    </source>
</reference>
<sequence length="234" mass="26406">MALTNKTPERDVHDLFSRVAPNYDKMNNFVSLGIQNIWRRTFLKKLNLNKKDECLDLCCGTADSTIALAKRAHFAVGLDFNEQMLALAKDKIKKLHMQNKIRLLKADAMNLPFADRSFDCVTICFGLRNVPDAGKTIAEAYRVLKPGGCFAVLEMSQPTNPVIKVGWKGYFKIFPYIAKLTKSNVDDYKYLSRTSKAFLSANSLKELLEQKGFEDVSVTKLTWGAGAIHIGYRK</sequence>
<dbReference type="InterPro" id="IPR023576">
    <property type="entry name" value="UbiE/COQ5_MeTrFase_CS"/>
</dbReference>